<dbReference type="RefSeq" id="XP_073899555.1">
    <property type="nucleotide sequence ID" value="XM_074043454.1"/>
</dbReference>
<gene>
    <name evidence="2" type="primary">Serpine3</name>
</gene>
<sequence length="435" mass="48341">MPPLLQVTLFLLPFCFPGGGSSHLRQGLRVLKTEFALRLYRSVAAGRNGTNFVISPVGAALPLEILQFGARGDTDRQLAGALGYTVNDARVRDFLHAAYTTLRNSSQGTEMELACTLFVQAGTLLSPCFVEQVSSWANSSLEPVSPRECNDTTVQANKELSRQMTDESPGGPPWQQVSGPSAQLTLVSTMSFQSTWQRRFSCMDSQLLPFTCAHGLVLQVPMMHQMAEVNYGQFQDTAGHEVGVLELPYLGNAASLFLVLPQDKDTPLGHIEPHLTARVIHFWTTRLRRARMDVFIPRFRIQNQFNLKSILSSWGVTNVFDPLKANLKGISGQDGFYVSEAIHTAKMEVSEEGTKAAAVTVLLLKRSRIPVFKADRPFIFFLREPGTGITVFYRIKMNIYQHLSSSKGSSAHDCPNKHFFFFYGISPFQLLCLVP</sequence>
<keyword evidence="1" id="KW-1185">Reference proteome</keyword>
<proteinExistence type="predicted"/>
<reference evidence="2" key="1">
    <citation type="submission" date="2025-08" db="UniProtKB">
        <authorList>
            <consortium name="RefSeq"/>
        </authorList>
    </citation>
    <scope>IDENTIFICATION</scope>
</reference>
<organism evidence="1 2">
    <name type="scientific">Castor canadensis</name>
    <name type="common">American beaver</name>
    <dbReference type="NCBI Taxonomy" id="51338"/>
    <lineage>
        <taxon>Eukaryota</taxon>
        <taxon>Metazoa</taxon>
        <taxon>Chordata</taxon>
        <taxon>Craniata</taxon>
        <taxon>Vertebrata</taxon>
        <taxon>Euteleostomi</taxon>
        <taxon>Mammalia</taxon>
        <taxon>Eutheria</taxon>
        <taxon>Euarchontoglires</taxon>
        <taxon>Glires</taxon>
        <taxon>Rodentia</taxon>
        <taxon>Castorimorpha</taxon>
        <taxon>Castoridae</taxon>
        <taxon>Castor</taxon>
    </lineage>
</organism>
<evidence type="ECO:0000313" key="1">
    <source>
        <dbReference type="Proteomes" id="UP001732720"/>
    </source>
</evidence>
<accession>A0AC58K3X5</accession>
<protein>
    <submittedName>
        <fullName evidence="2">Serpin E3</fullName>
    </submittedName>
</protein>
<dbReference type="Proteomes" id="UP001732720">
    <property type="component" value="Chromosome 10"/>
</dbReference>
<name>A0AC58K3X5_CASCN</name>
<evidence type="ECO:0000313" key="2">
    <source>
        <dbReference type="RefSeq" id="XP_073899555.1"/>
    </source>
</evidence>